<dbReference type="InterPro" id="IPR044822">
    <property type="entry name" value="Myb_DNA-bind_4"/>
</dbReference>
<evidence type="ECO:0000313" key="3">
    <source>
        <dbReference type="Proteomes" id="UP000190648"/>
    </source>
</evidence>
<organism evidence="2 3">
    <name type="scientific">Patagioenas fasciata monilis</name>
    <dbReference type="NCBI Taxonomy" id="372326"/>
    <lineage>
        <taxon>Eukaryota</taxon>
        <taxon>Metazoa</taxon>
        <taxon>Chordata</taxon>
        <taxon>Craniata</taxon>
        <taxon>Vertebrata</taxon>
        <taxon>Euteleostomi</taxon>
        <taxon>Archelosauria</taxon>
        <taxon>Archosauria</taxon>
        <taxon>Dinosauria</taxon>
        <taxon>Saurischia</taxon>
        <taxon>Theropoda</taxon>
        <taxon>Coelurosauria</taxon>
        <taxon>Aves</taxon>
        <taxon>Neognathae</taxon>
        <taxon>Neoaves</taxon>
        <taxon>Columbimorphae</taxon>
        <taxon>Columbiformes</taxon>
        <taxon>Columbidae</taxon>
        <taxon>Patagioenas</taxon>
    </lineage>
</organism>
<dbReference type="Gene3D" id="1.10.10.60">
    <property type="entry name" value="Homeodomain-like"/>
    <property type="match status" value="1"/>
</dbReference>
<dbReference type="EMBL" id="LSYS01009367">
    <property type="protein sequence ID" value="OPJ66866.1"/>
    <property type="molecule type" value="Genomic_DNA"/>
</dbReference>
<feature type="domain" description="Myb/SANT-like DNA-binding" evidence="1">
    <location>
        <begin position="10"/>
        <end position="83"/>
    </location>
</feature>
<reference evidence="2 3" key="1">
    <citation type="submission" date="2016-02" db="EMBL/GenBank/DDBJ databases">
        <title>Band-tailed pigeon sequencing and assembly.</title>
        <authorList>
            <person name="Soares A.E."/>
            <person name="Novak B.J."/>
            <person name="Rice E.S."/>
            <person name="O'Connell B."/>
            <person name="Chang D."/>
            <person name="Weber S."/>
            <person name="Shapiro B."/>
        </authorList>
    </citation>
    <scope>NUCLEOTIDE SEQUENCE [LARGE SCALE GENOMIC DNA]</scope>
    <source>
        <strain evidence="2">BTP2013</strain>
        <tissue evidence="2">Blood</tissue>
    </source>
</reference>
<keyword evidence="3" id="KW-1185">Reference proteome</keyword>
<dbReference type="OrthoDB" id="691673at2759"/>
<gene>
    <name evidence="2" type="ORF">AV530_016835</name>
</gene>
<dbReference type="PANTHER" id="PTHR47595">
    <property type="entry name" value="HEAT SHOCK 70 KDA PROTEIN 14"/>
    <property type="match status" value="1"/>
</dbReference>
<proteinExistence type="predicted"/>
<dbReference type="PANTHER" id="PTHR47595:SF1">
    <property type="entry name" value="MYB_SANT-LIKE DNA-BINDING DOMAIN-CONTAINING PROTEIN"/>
    <property type="match status" value="1"/>
</dbReference>
<comment type="caution">
    <text evidence="2">The sequence shown here is derived from an EMBL/GenBank/DDBJ whole genome shotgun (WGS) entry which is preliminary data.</text>
</comment>
<dbReference type="STRING" id="372326.A0A1V4J3S1"/>
<accession>A0A1V4J3S1</accession>
<dbReference type="AlphaFoldDB" id="A0A1V4J3S1"/>
<dbReference type="Proteomes" id="UP000190648">
    <property type="component" value="Unassembled WGS sequence"/>
</dbReference>
<dbReference type="Pfam" id="PF13837">
    <property type="entry name" value="Myb_DNA-bind_4"/>
    <property type="match status" value="1"/>
</dbReference>
<evidence type="ECO:0000259" key="1">
    <source>
        <dbReference type="Pfam" id="PF13837"/>
    </source>
</evidence>
<dbReference type="FunFam" id="1.10.10.60:FF:000032">
    <property type="entry name" value="Zinc finger and SCAN domain-containing 20"/>
    <property type="match status" value="1"/>
</dbReference>
<evidence type="ECO:0000313" key="2">
    <source>
        <dbReference type="EMBL" id="OPJ66866.1"/>
    </source>
</evidence>
<sequence length="124" mass="14299">MITNTRGFLWSDLETRALLEIWGEADVQSALDGNFRNSHVYRDVACRLAELGFERTPEQCRIRIKGLKRQYYQARDGLKKNGHARKICKIQTVEPTVIRERRHLKVCSVNGYQAPEGKVAVARK</sequence>
<name>A0A1V4J3S1_PATFA</name>
<protein>
    <recommendedName>
        <fullName evidence="1">Myb/SANT-like DNA-binding domain-containing protein</fullName>
    </recommendedName>
</protein>